<sequence>MNSKQKQVVSEQQQSSQRYPTREIQMHIHGNIKNETDGDKNSNGEWLELSLGRKSSSRESKEYHQTIPTFHHKLFTCNFCMRKFYSAQALGGHQNAHRKERGAPRRYLSHELMSSVMMGLPGIHTAPRALGVGTHTMVVRNPNTLEGNNSSSTTSTVKHFTDLEASCSAITRPEKQQYRTTTHGWPGSFHVDHHHADQVVFPDDQSSSTDEPQLNLDLSL</sequence>
<feature type="domain" description="C2H2-type" evidence="3">
    <location>
        <begin position="75"/>
        <end position="102"/>
    </location>
</feature>
<keyword evidence="5" id="KW-1185">Reference proteome</keyword>
<feature type="region of interest" description="Disordered" evidence="2">
    <location>
        <begin position="1"/>
        <end position="25"/>
    </location>
</feature>
<dbReference type="AlphaFoldDB" id="A0AA41RSL2"/>
<feature type="region of interest" description="Disordered" evidence="2">
    <location>
        <begin position="201"/>
        <end position="220"/>
    </location>
</feature>
<name>A0AA41RSL2_PAPNU</name>
<dbReference type="PANTHER" id="PTHR47593:SF8">
    <property type="entry name" value="OS12G0581900 PROTEIN"/>
    <property type="match status" value="1"/>
</dbReference>
<protein>
    <recommendedName>
        <fullName evidence="3">C2H2-type domain-containing protein</fullName>
    </recommendedName>
</protein>
<evidence type="ECO:0000256" key="2">
    <source>
        <dbReference type="SAM" id="MobiDB-lite"/>
    </source>
</evidence>
<keyword evidence="1" id="KW-0479">Metal-binding</keyword>
<evidence type="ECO:0000313" key="4">
    <source>
        <dbReference type="EMBL" id="MCL7025794.1"/>
    </source>
</evidence>
<dbReference type="InterPro" id="IPR053266">
    <property type="entry name" value="Zinc_finger_protein_7"/>
</dbReference>
<evidence type="ECO:0000259" key="3">
    <source>
        <dbReference type="PROSITE" id="PS50157"/>
    </source>
</evidence>
<proteinExistence type="predicted"/>
<feature type="compositionally biased region" description="Low complexity" evidence="2">
    <location>
        <begin position="1"/>
        <end position="17"/>
    </location>
</feature>
<dbReference type="SUPFAM" id="SSF57667">
    <property type="entry name" value="beta-beta-alpha zinc fingers"/>
    <property type="match status" value="1"/>
</dbReference>
<dbReference type="PROSITE" id="PS00028">
    <property type="entry name" value="ZINC_FINGER_C2H2_1"/>
    <property type="match status" value="1"/>
</dbReference>
<dbReference type="Proteomes" id="UP001177140">
    <property type="component" value="Unassembled WGS sequence"/>
</dbReference>
<dbReference type="Gene3D" id="3.30.160.60">
    <property type="entry name" value="Classic Zinc Finger"/>
    <property type="match status" value="1"/>
</dbReference>
<feature type="compositionally biased region" description="Polar residues" evidence="2">
    <location>
        <begin position="204"/>
        <end position="220"/>
    </location>
</feature>
<accession>A0AA41RSL2</accession>
<organism evidence="4 5">
    <name type="scientific">Papaver nudicaule</name>
    <name type="common">Iceland poppy</name>
    <dbReference type="NCBI Taxonomy" id="74823"/>
    <lineage>
        <taxon>Eukaryota</taxon>
        <taxon>Viridiplantae</taxon>
        <taxon>Streptophyta</taxon>
        <taxon>Embryophyta</taxon>
        <taxon>Tracheophyta</taxon>
        <taxon>Spermatophyta</taxon>
        <taxon>Magnoliopsida</taxon>
        <taxon>Ranunculales</taxon>
        <taxon>Papaveraceae</taxon>
        <taxon>Papaveroideae</taxon>
        <taxon>Papaver</taxon>
    </lineage>
</organism>
<dbReference type="GO" id="GO:0008270">
    <property type="term" value="F:zinc ion binding"/>
    <property type="evidence" value="ECO:0007669"/>
    <property type="project" value="UniProtKB-KW"/>
</dbReference>
<dbReference type="InterPro" id="IPR013087">
    <property type="entry name" value="Znf_C2H2_type"/>
</dbReference>
<comment type="caution">
    <text evidence="4">The sequence shown here is derived from an EMBL/GenBank/DDBJ whole genome shotgun (WGS) entry which is preliminary data.</text>
</comment>
<keyword evidence="1" id="KW-0863">Zinc-finger</keyword>
<keyword evidence="1" id="KW-0862">Zinc</keyword>
<dbReference type="EMBL" id="JAJJMA010049108">
    <property type="protein sequence ID" value="MCL7025794.1"/>
    <property type="molecule type" value="Genomic_DNA"/>
</dbReference>
<evidence type="ECO:0000256" key="1">
    <source>
        <dbReference type="PROSITE-ProRule" id="PRU00042"/>
    </source>
</evidence>
<reference evidence="4" key="1">
    <citation type="submission" date="2022-03" db="EMBL/GenBank/DDBJ databases">
        <title>A functionally conserved STORR gene fusion in Papaver species that diverged 16.8 million years ago.</title>
        <authorList>
            <person name="Catania T."/>
        </authorList>
    </citation>
    <scope>NUCLEOTIDE SEQUENCE</scope>
    <source>
        <strain evidence="4">S-191538</strain>
    </source>
</reference>
<dbReference type="PROSITE" id="PS50157">
    <property type="entry name" value="ZINC_FINGER_C2H2_2"/>
    <property type="match status" value="1"/>
</dbReference>
<dbReference type="PANTHER" id="PTHR47593">
    <property type="entry name" value="ZINC FINGER PROTEIN 4-LIKE"/>
    <property type="match status" value="1"/>
</dbReference>
<evidence type="ECO:0000313" key="5">
    <source>
        <dbReference type="Proteomes" id="UP001177140"/>
    </source>
</evidence>
<gene>
    <name evidence="4" type="ORF">MKW94_005323</name>
</gene>
<dbReference type="InterPro" id="IPR036236">
    <property type="entry name" value="Znf_C2H2_sf"/>
</dbReference>